<name>A0ABV7WF07_9MICO</name>
<sequence>MTLPRSALLAAWAGAVAAGRARTADALLAVAGEDEPHMVDPAPGFTAPASLPVPDPGYLSDLLVLLGAAGEGSPVHVRCVLPAPGDVLGVPGPAGLRAAAVDAGECVVVEGLADGSGGRTALALVPEVEEFGPAGDVGVHVRWQAWHAEPVPGSPLATSVAEADMAFRLALGEATTDLESLQLSSWRPDATAGLRGRGGVAQQPLPPTLGPRSLRLLDRAEKVMAILAVAEGDHGGAVTGWEAGRRSASLAELSRATRAAVAAAVSLPG</sequence>
<gene>
    <name evidence="1" type="ORF">ACFOLH_04480</name>
</gene>
<proteinExistence type="predicted"/>
<evidence type="ECO:0000313" key="2">
    <source>
        <dbReference type="Proteomes" id="UP001595685"/>
    </source>
</evidence>
<accession>A0ABV7WF07</accession>
<organism evidence="1 2">
    <name type="scientific">Aquipuribacter hungaricus</name>
    <dbReference type="NCBI Taxonomy" id="545624"/>
    <lineage>
        <taxon>Bacteria</taxon>
        <taxon>Bacillati</taxon>
        <taxon>Actinomycetota</taxon>
        <taxon>Actinomycetes</taxon>
        <taxon>Micrococcales</taxon>
        <taxon>Intrasporangiaceae</taxon>
        <taxon>Aquipuribacter</taxon>
    </lineage>
</organism>
<evidence type="ECO:0000313" key="1">
    <source>
        <dbReference type="EMBL" id="MFC3687592.1"/>
    </source>
</evidence>
<protein>
    <submittedName>
        <fullName evidence="1">Uncharacterized protein</fullName>
    </submittedName>
</protein>
<dbReference type="RefSeq" id="WP_340289908.1">
    <property type="nucleotide sequence ID" value="NZ_JBBEOI010000012.1"/>
</dbReference>
<keyword evidence="2" id="KW-1185">Reference proteome</keyword>
<reference evidence="2" key="1">
    <citation type="journal article" date="2019" name="Int. J. Syst. Evol. Microbiol.">
        <title>The Global Catalogue of Microorganisms (GCM) 10K type strain sequencing project: providing services to taxonomists for standard genome sequencing and annotation.</title>
        <authorList>
            <consortium name="The Broad Institute Genomics Platform"/>
            <consortium name="The Broad Institute Genome Sequencing Center for Infectious Disease"/>
            <person name="Wu L."/>
            <person name="Ma J."/>
        </authorList>
    </citation>
    <scope>NUCLEOTIDE SEQUENCE [LARGE SCALE GENOMIC DNA]</scope>
    <source>
        <strain evidence="2">NCAIM B.02333</strain>
    </source>
</reference>
<dbReference type="Proteomes" id="UP001595685">
    <property type="component" value="Unassembled WGS sequence"/>
</dbReference>
<dbReference type="EMBL" id="JBHRWW010000002">
    <property type="protein sequence ID" value="MFC3687592.1"/>
    <property type="molecule type" value="Genomic_DNA"/>
</dbReference>
<comment type="caution">
    <text evidence="1">The sequence shown here is derived from an EMBL/GenBank/DDBJ whole genome shotgun (WGS) entry which is preliminary data.</text>
</comment>